<gene>
    <name evidence="2" type="ORF">MFU01_74630</name>
    <name evidence="3" type="ORF">SAMN05443572_103111</name>
</gene>
<dbReference type="EMBL" id="FOIB01000003">
    <property type="protein sequence ID" value="SET76230.1"/>
    <property type="molecule type" value="Genomic_DNA"/>
</dbReference>
<feature type="signal peptide" evidence="1">
    <location>
        <begin position="1"/>
        <end position="27"/>
    </location>
</feature>
<feature type="chain" id="PRO_5022977896" evidence="1">
    <location>
        <begin position="28"/>
        <end position="292"/>
    </location>
</feature>
<accession>A0A511TE33</accession>
<reference evidence="3 4" key="1">
    <citation type="submission" date="2016-10" db="EMBL/GenBank/DDBJ databases">
        <authorList>
            <person name="Varghese N."/>
            <person name="Submissions S."/>
        </authorList>
    </citation>
    <scope>NUCLEOTIDE SEQUENCE [LARGE SCALE GENOMIC DNA]</scope>
    <source>
        <strain evidence="3 4">DSM 16525</strain>
    </source>
</reference>
<keyword evidence="1" id="KW-0732">Signal</keyword>
<evidence type="ECO:0000313" key="4">
    <source>
        <dbReference type="Proteomes" id="UP000183760"/>
    </source>
</evidence>
<dbReference type="AlphaFoldDB" id="A0A511TE33"/>
<evidence type="ECO:0000313" key="5">
    <source>
        <dbReference type="Proteomes" id="UP000321514"/>
    </source>
</evidence>
<dbReference type="EMBL" id="BJXR01000062">
    <property type="protein sequence ID" value="GEN12426.1"/>
    <property type="molecule type" value="Genomic_DNA"/>
</dbReference>
<dbReference type="Proteomes" id="UP000183760">
    <property type="component" value="Unassembled WGS sequence"/>
</dbReference>
<dbReference type="RefSeq" id="WP_083559851.1">
    <property type="nucleotide sequence ID" value="NZ_BJXR01000062.1"/>
</dbReference>
<name>A0A511TE33_MYXFU</name>
<comment type="caution">
    <text evidence="2">The sequence shown here is derived from an EMBL/GenBank/DDBJ whole genome shotgun (WGS) entry which is preliminary data.</text>
</comment>
<proteinExistence type="predicted"/>
<keyword evidence="4" id="KW-1185">Reference proteome</keyword>
<dbReference type="STRING" id="1334629.MFUL124B02_24635"/>
<evidence type="ECO:0000313" key="2">
    <source>
        <dbReference type="EMBL" id="GEN12426.1"/>
    </source>
</evidence>
<sequence length="292" mass="31837">MKPRKHTLNWTSQALVGALLLPSAVLANETHVYGIAEFGGASSGLCEAKTHKVHTKSAAEFASYFTSLKNSGKWSDVRTLNNGSARANLWRDAALVSSPNGEDDRANAGVDDADVVFVHTHGGHNLSYNQSWLVMGSNVDGCSAITNHMRLGNTKLNIAVVKACQSGDFEVWKAGGYNGLAPTSSSFTVWNAFHGDSSCGNFVKRYVKRYVSQSRSTGVGENWIDEFYDRDVGKNNDDCPVSIVFGETEAKRLKMFESGGWTDRHNTGPKTRSSYYGVYECDPDNGMKLPSE</sequence>
<dbReference type="OrthoDB" id="5495902at2"/>
<reference evidence="2 5" key="2">
    <citation type="submission" date="2019-07" db="EMBL/GenBank/DDBJ databases">
        <title>Whole genome shotgun sequence of Myxococcus fulvus NBRC 100333.</title>
        <authorList>
            <person name="Hosoyama A."/>
            <person name="Uohara A."/>
            <person name="Ohji S."/>
            <person name="Ichikawa N."/>
        </authorList>
    </citation>
    <scope>NUCLEOTIDE SEQUENCE [LARGE SCALE GENOMIC DNA]</scope>
    <source>
        <strain evidence="2 5">NBRC 100333</strain>
    </source>
</reference>
<protein>
    <submittedName>
        <fullName evidence="2">Uncharacterized protein</fullName>
    </submittedName>
</protein>
<evidence type="ECO:0000256" key="1">
    <source>
        <dbReference type="SAM" id="SignalP"/>
    </source>
</evidence>
<dbReference type="Proteomes" id="UP000321514">
    <property type="component" value="Unassembled WGS sequence"/>
</dbReference>
<organism evidence="2 5">
    <name type="scientific">Myxococcus fulvus</name>
    <dbReference type="NCBI Taxonomy" id="33"/>
    <lineage>
        <taxon>Bacteria</taxon>
        <taxon>Pseudomonadati</taxon>
        <taxon>Myxococcota</taxon>
        <taxon>Myxococcia</taxon>
        <taxon>Myxococcales</taxon>
        <taxon>Cystobacterineae</taxon>
        <taxon>Myxococcaceae</taxon>
        <taxon>Myxococcus</taxon>
    </lineage>
</organism>
<evidence type="ECO:0000313" key="3">
    <source>
        <dbReference type="EMBL" id="SET76230.1"/>
    </source>
</evidence>